<organism evidence="2 3">
    <name type="scientific">Stachybotrys elegans</name>
    <dbReference type="NCBI Taxonomy" id="80388"/>
    <lineage>
        <taxon>Eukaryota</taxon>
        <taxon>Fungi</taxon>
        <taxon>Dikarya</taxon>
        <taxon>Ascomycota</taxon>
        <taxon>Pezizomycotina</taxon>
        <taxon>Sordariomycetes</taxon>
        <taxon>Hypocreomycetidae</taxon>
        <taxon>Hypocreales</taxon>
        <taxon>Stachybotryaceae</taxon>
        <taxon>Stachybotrys</taxon>
    </lineage>
</organism>
<evidence type="ECO:0008006" key="4">
    <source>
        <dbReference type="Google" id="ProtNLM"/>
    </source>
</evidence>
<dbReference type="EMBL" id="JAGPNK010000003">
    <property type="protein sequence ID" value="KAH7325135.1"/>
    <property type="molecule type" value="Genomic_DNA"/>
</dbReference>
<feature type="region of interest" description="Disordered" evidence="1">
    <location>
        <begin position="350"/>
        <end position="383"/>
    </location>
</feature>
<dbReference type="PANTHER" id="PTHR35006">
    <property type="entry name" value="GLYOXALASE FAMILY PROTEIN (AFU_ORTHOLOGUE AFUA_5G14830)"/>
    <property type="match status" value="1"/>
</dbReference>
<feature type="compositionally biased region" description="Basic and acidic residues" evidence="1">
    <location>
        <begin position="430"/>
        <end position="440"/>
    </location>
</feature>
<feature type="region of interest" description="Disordered" evidence="1">
    <location>
        <begin position="584"/>
        <end position="646"/>
    </location>
</feature>
<dbReference type="PANTHER" id="PTHR35006:SF3">
    <property type="entry name" value="GLYOXALASE FAMILY PROTEIN (AFU_ORTHOLOGUE AFUA_3G06020)"/>
    <property type="match status" value="1"/>
</dbReference>
<dbReference type="SUPFAM" id="SSF54593">
    <property type="entry name" value="Glyoxalase/Bleomycin resistance protein/Dihydroxybiphenyl dioxygenase"/>
    <property type="match status" value="1"/>
</dbReference>
<gene>
    <name evidence="2" type="ORF">B0I35DRAFT_476325</name>
</gene>
<dbReference type="AlphaFoldDB" id="A0A8K0SY77"/>
<sequence>MVVPFIDVSNLPASSSFYSAVLQPLGLSYLAPATSGLVSTTVDRDPPPSAAFGHHRTEALHLRQTPNPLEPLRLSSLVLTAPSRAAVTGFHACALRANPWPLSGPKTGPWLGTDSGVCRAIAYDLDGNKMEVVYPDPRSAKDDVQYTGSSVRTTQSTREEVGRILDWNYDVASARPRTTFPCSNPESYERPFTSSLHSRPDPDFYGMSVNPFASSAHSKPEMSSRALEHHYQPSYAPPRRSLTHREPSSRPYAPVPPTTASAAQPSAAAQRDPPPVSASPRQSSTSSGLNTTTVVGAILGVAAGAAVTYGLVSRDRDRRPRQEVEVPPVLPRRATFPEKFERYEKYEKYEPDRRSVRSIHEDRKSNYDDRRSSHDDYPPRSNKHFYADVVDDYADVWPPQRYLTEGSHHTARSVHSSHSASKPPPARSRATMDDAFDARSRHSSRYNPARAPSVRSRSETPIERSPYVAVDVDNRSQAHSHSRRSVVPKAPSSHSRSQKPSYDTEQDTYVSARTHKTSGTVRPPATQPAFIYPPAARAPIAYNAVARPPVPEPEIYDAEDEYVVRSRAGNKHTTTRFTVSGGQVTMHPASRAQSQISARHIPLPASGVGSSDANWDDDMESVVPDDSISCVGSKPSRRSRRRHHRD</sequence>
<evidence type="ECO:0000256" key="1">
    <source>
        <dbReference type="SAM" id="MobiDB-lite"/>
    </source>
</evidence>
<evidence type="ECO:0000313" key="3">
    <source>
        <dbReference type="Proteomes" id="UP000813444"/>
    </source>
</evidence>
<dbReference type="Gene3D" id="3.10.180.10">
    <property type="entry name" value="2,3-Dihydroxybiphenyl 1,2-Dioxygenase, domain 1"/>
    <property type="match status" value="1"/>
</dbReference>
<comment type="caution">
    <text evidence="2">The sequence shown here is derived from an EMBL/GenBank/DDBJ whole genome shotgun (WGS) entry which is preliminary data.</text>
</comment>
<accession>A0A8K0SY77</accession>
<feature type="compositionally biased region" description="Basic and acidic residues" evidence="1">
    <location>
        <begin position="350"/>
        <end position="378"/>
    </location>
</feature>
<feature type="region of interest" description="Disordered" evidence="1">
    <location>
        <begin position="233"/>
        <end position="289"/>
    </location>
</feature>
<protein>
    <recommendedName>
        <fullName evidence="4">VOC domain-containing protein</fullName>
    </recommendedName>
</protein>
<feature type="compositionally biased region" description="Polar residues" evidence="1">
    <location>
        <begin position="492"/>
        <end position="511"/>
    </location>
</feature>
<feature type="compositionally biased region" description="Polar residues" evidence="1">
    <location>
        <begin position="279"/>
        <end position="289"/>
    </location>
</feature>
<dbReference type="OrthoDB" id="10249419at2759"/>
<dbReference type="Proteomes" id="UP000813444">
    <property type="component" value="Unassembled WGS sequence"/>
</dbReference>
<feature type="compositionally biased region" description="Low complexity" evidence="1">
    <location>
        <begin position="258"/>
        <end position="271"/>
    </location>
</feature>
<name>A0A8K0SY77_9HYPO</name>
<feature type="compositionally biased region" description="Basic residues" evidence="1">
    <location>
        <begin position="635"/>
        <end position="646"/>
    </location>
</feature>
<dbReference type="InterPro" id="IPR029068">
    <property type="entry name" value="Glyas_Bleomycin-R_OHBP_Dase"/>
</dbReference>
<evidence type="ECO:0000313" key="2">
    <source>
        <dbReference type="EMBL" id="KAH7325135.1"/>
    </source>
</evidence>
<reference evidence="2" key="1">
    <citation type="journal article" date="2021" name="Nat. Commun.">
        <title>Genetic determinants of endophytism in the Arabidopsis root mycobiome.</title>
        <authorList>
            <person name="Mesny F."/>
            <person name="Miyauchi S."/>
            <person name="Thiergart T."/>
            <person name="Pickel B."/>
            <person name="Atanasova L."/>
            <person name="Karlsson M."/>
            <person name="Huettel B."/>
            <person name="Barry K.W."/>
            <person name="Haridas S."/>
            <person name="Chen C."/>
            <person name="Bauer D."/>
            <person name="Andreopoulos W."/>
            <person name="Pangilinan J."/>
            <person name="LaButti K."/>
            <person name="Riley R."/>
            <person name="Lipzen A."/>
            <person name="Clum A."/>
            <person name="Drula E."/>
            <person name="Henrissat B."/>
            <person name="Kohler A."/>
            <person name="Grigoriev I.V."/>
            <person name="Martin F.M."/>
            <person name="Hacquard S."/>
        </authorList>
    </citation>
    <scope>NUCLEOTIDE SEQUENCE</scope>
    <source>
        <strain evidence="2">MPI-CAGE-CH-0235</strain>
    </source>
</reference>
<proteinExistence type="predicted"/>
<keyword evidence="3" id="KW-1185">Reference proteome</keyword>
<feature type="region of interest" description="Disordered" evidence="1">
    <location>
        <begin position="407"/>
        <end position="528"/>
    </location>
</feature>